<feature type="transmembrane region" description="Helical" evidence="1">
    <location>
        <begin position="12"/>
        <end position="38"/>
    </location>
</feature>
<accession>A0A2S9QDE2</accession>
<sequence>MPSSDKSINWPSLITVCSAAILIGTELLGAAWASGWALAGFFQLGPTVEVVLQCVFGLVAFYAIFVFLRQASRVEPIFKREGARS</sequence>
<evidence type="ECO:0000313" key="2">
    <source>
        <dbReference type="EMBL" id="PRH87368.1"/>
    </source>
</evidence>
<keyword evidence="3" id="KW-1185">Reference proteome</keyword>
<organism evidence="2 3">
    <name type="scientific">Labrys okinawensis</name>
    <dbReference type="NCBI Taxonomy" id="346911"/>
    <lineage>
        <taxon>Bacteria</taxon>
        <taxon>Pseudomonadati</taxon>
        <taxon>Pseudomonadota</taxon>
        <taxon>Alphaproteobacteria</taxon>
        <taxon>Hyphomicrobiales</taxon>
        <taxon>Xanthobacteraceae</taxon>
        <taxon>Labrys</taxon>
    </lineage>
</organism>
<gene>
    <name evidence="2" type="ORF">C5L14_12145</name>
</gene>
<evidence type="ECO:0000313" key="3">
    <source>
        <dbReference type="Proteomes" id="UP000237682"/>
    </source>
</evidence>
<feature type="transmembrane region" description="Helical" evidence="1">
    <location>
        <begin position="50"/>
        <end position="68"/>
    </location>
</feature>
<dbReference type="AlphaFoldDB" id="A0A2S9QDE2"/>
<dbReference type="OrthoDB" id="8450960at2"/>
<keyword evidence="1" id="KW-0472">Membrane</keyword>
<dbReference type="RefSeq" id="WP_105862303.1">
    <property type="nucleotide sequence ID" value="NZ_PUEJ01000004.1"/>
</dbReference>
<comment type="caution">
    <text evidence="2">The sequence shown here is derived from an EMBL/GenBank/DDBJ whole genome shotgun (WGS) entry which is preliminary data.</text>
</comment>
<keyword evidence="1" id="KW-1133">Transmembrane helix</keyword>
<name>A0A2S9QDE2_9HYPH</name>
<reference evidence="2 3" key="1">
    <citation type="submission" date="2018-02" db="EMBL/GenBank/DDBJ databases">
        <title>Whole genome sequencing of endophytic bacterium.</title>
        <authorList>
            <person name="Eedara R."/>
            <person name="Podile A.R."/>
        </authorList>
    </citation>
    <scope>NUCLEOTIDE SEQUENCE [LARGE SCALE GENOMIC DNA]</scope>
    <source>
        <strain evidence="2 3">RP1T</strain>
    </source>
</reference>
<evidence type="ECO:0000256" key="1">
    <source>
        <dbReference type="SAM" id="Phobius"/>
    </source>
</evidence>
<keyword evidence="1" id="KW-0812">Transmembrane</keyword>
<dbReference type="Proteomes" id="UP000237682">
    <property type="component" value="Unassembled WGS sequence"/>
</dbReference>
<dbReference type="EMBL" id="PUEJ01000004">
    <property type="protein sequence ID" value="PRH87368.1"/>
    <property type="molecule type" value="Genomic_DNA"/>
</dbReference>
<protein>
    <submittedName>
        <fullName evidence="2">Uncharacterized protein</fullName>
    </submittedName>
</protein>
<proteinExistence type="predicted"/>